<dbReference type="RefSeq" id="YP_009949659.1">
    <property type="nucleotide sequence ID" value="NC_051582.1"/>
</dbReference>
<sequence length="153" mass="17137">MITRRLRLRLRARRLAAARRRLADREHVAWARALADASRALRAGPDGLLAVTDCRSLLTDEQRRQLRDSINEQVDTARSVIEAARCKTCPPDVGPHIKGYCTHAQLEAYTTADIAAEVVGPLSYEEQSEMIGDPAADVLFRETDGTPWTEREQ</sequence>
<gene>
    <name evidence="1" type="primary">95</name>
    <name evidence="1" type="ORF">SEA_LILMCDREAMY_95</name>
</gene>
<protein>
    <submittedName>
        <fullName evidence="1">Uncharacterized protein</fullName>
    </submittedName>
</protein>
<dbReference type="GeneID" id="60321065"/>
<proteinExistence type="predicted"/>
<name>A0A5P8D6P8_9CAUD</name>
<dbReference type="KEGG" id="vg:60321065"/>
<accession>A0A5P8D6P8</accession>
<dbReference type="EMBL" id="MN284893">
    <property type="protein sequence ID" value="QFP94715.1"/>
    <property type="molecule type" value="Genomic_DNA"/>
</dbReference>
<organism evidence="1 2">
    <name type="scientific">Mycobacterium phage LilMcDreamy</name>
    <dbReference type="NCBI Taxonomy" id="2652422"/>
    <lineage>
        <taxon>Viruses</taxon>
        <taxon>Duplodnaviria</taxon>
        <taxon>Heunggongvirae</taxon>
        <taxon>Uroviricota</taxon>
        <taxon>Caudoviricetes</taxon>
        <taxon>Bclasvirinae</taxon>
        <taxon>Lilmcdreamyvirus</taxon>
        <taxon>Lilmcdreamyvirus lilmcdreamy</taxon>
    </lineage>
</organism>
<evidence type="ECO:0000313" key="2">
    <source>
        <dbReference type="Proteomes" id="UP000325405"/>
    </source>
</evidence>
<dbReference type="Proteomes" id="UP000325405">
    <property type="component" value="Segment"/>
</dbReference>
<reference evidence="1 2" key="1">
    <citation type="submission" date="2019-08" db="EMBL/GenBank/DDBJ databases">
        <authorList>
            <person name="Lippold A."/>
            <person name="Marlatt M."/>
            <person name="Cooper K."/>
            <person name="Frohnapfel E."/>
            <person name="Glenski M."/>
            <person name="Johnson H."/>
            <person name="Johnson K."/>
            <person name="Tjaden E."/>
            <person name="Troeh S."/>
            <person name="Hayes S."/>
            <person name="Ettinger A.-S.H."/>
            <person name="Ettinger W.F."/>
            <person name="Haydock J."/>
            <person name="Anders K.R."/>
            <person name="Garlena R.A."/>
            <person name="Russell D.A."/>
            <person name="Pope W.H."/>
            <person name="Jacobs-Sera D."/>
            <person name="Hatfull G.F."/>
        </authorList>
    </citation>
    <scope>NUCLEOTIDE SEQUENCE [LARGE SCALE GENOMIC DNA]</scope>
</reference>
<keyword evidence="2" id="KW-1185">Reference proteome</keyword>
<evidence type="ECO:0000313" key="1">
    <source>
        <dbReference type="EMBL" id="QFP94715.1"/>
    </source>
</evidence>